<name>A0A9W8YL36_9PEZI</name>
<accession>A0A9W8YL36</accession>
<feature type="compositionally biased region" description="Polar residues" evidence="1">
    <location>
        <begin position="33"/>
        <end position="42"/>
    </location>
</feature>
<organism evidence="2 3">
    <name type="scientific">Gnomoniopsis smithogilvyi</name>
    <dbReference type="NCBI Taxonomy" id="1191159"/>
    <lineage>
        <taxon>Eukaryota</taxon>
        <taxon>Fungi</taxon>
        <taxon>Dikarya</taxon>
        <taxon>Ascomycota</taxon>
        <taxon>Pezizomycotina</taxon>
        <taxon>Sordariomycetes</taxon>
        <taxon>Sordariomycetidae</taxon>
        <taxon>Diaporthales</taxon>
        <taxon>Gnomoniaceae</taxon>
        <taxon>Gnomoniopsis</taxon>
    </lineage>
</organism>
<dbReference type="EMBL" id="JAPEVB010000007">
    <property type="protein sequence ID" value="KAJ4385548.1"/>
    <property type="molecule type" value="Genomic_DNA"/>
</dbReference>
<comment type="caution">
    <text evidence="2">The sequence shown here is derived from an EMBL/GenBank/DDBJ whole genome shotgun (WGS) entry which is preliminary data.</text>
</comment>
<evidence type="ECO:0000256" key="1">
    <source>
        <dbReference type="SAM" id="MobiDB-lite"/>
    </source>
</evidence>
<protein>
    <submittedName>
        <fullName evidence="2">Uncharacterized protein</fullName>
    </submittedName>
</protein>
<dbReference type="AlphaFoldDB" id="A0A9W8YL36"/>
<dbReference type="PANTHER" id="PTHR35332:SF2">
    <property type="entry name" value="REGULATION OF ENOLASE PROTEIN 1"/>
    <property type="match status" value="1"/>
</dbReference>
<dbReference type="Gene3D" id="2.60.120.200">
    <property type="match status" value="1"/>
</dbReference>
<dbReference type="OrthoDB" id="42525at2759"/>
<proteinExistence type="predicted"/>
<keyword evidence="3" id="KW-1185">Reference proteome</keyword>
<dbReference type="Pfam" id="PF07081">
    <property type="entry name" value="DUF1349"/>
    <property type="match status" value="1"/>
</dbReference>
<dbReference type="Proteomes" id="UP001140453">
    <property type="component" value="Unassembled WGS sequence"/>
</dbReference>
<dbReference type="PANTHER" id="PTHR35332">
    <property type="entry name" value="REGULATION OF ENOLASE PROTEIN 1"/>
    <property type="match status" value="1"/>
</dbReference>
<evidence type="ECO:0000313" key="2">
    <source>
        <dbReference type="EMBL" id="KAJ4385548.1"/>
    </source>
</evidence>
<reference evidence="2" key="1">
    <citation type="submission" date="2022-10" db="EMBL/GenBank/DDBJ databases">
        <title>Tapping the CABI collections for fungal endophytes: first genome assemblies for Collariella, Neodidymelliopsis, Ascochyta clinopodiicola, Didymella pomorum, Didymosphaeria variabile, Neocosmospora piperis and Neocucurbitaria cava.</title>
        <authorList>
            <person name="Hill R."/>
        </authorList>
    </citation>
    <scope>NUCLEOTIDE SEQUENCE</scope>
    <source>
        <strain evidence="2">IMI 355082</strain>
    </source>
</reference>
<feature type="region of interest" description="Disordered" evidence="1">
    <location>
        <begin position="1"/>
        <end position="42"/>
    </location>
</feature>
<evidence type="ECO:0000313" key="3">
    <source>
        <dbReference type="Proteomes" id="UP001140453"/>
    </source>
</evidence>
<sequence>MSIEFSIKASPGTDVWRKPPTTDVFNAPRHSHPSNTKSTSPLSTFHSARVSFLLPPTSTLTQYDQAGLLLSLTPSSSSAAAASTTAAASSPPKWIKTGVEIYNGVPRAATVACDSWADWSLATVAGEAGAWVTVEVVSGKDELGKSLWVYQVVGEDRIPLREVCWLYGLEGDAWEVTVEAYACRPNKETGEELTAQFKDFEIRWT</sequence>
<dbReference type="InterPro" id="IPR009784">
    <property type="entry name" value="DUF1349"/>
</dbReference>
<gene>
    <name evidence="2" type="ORF">N0V93_009977</name>
</gene>